<dbReference type="GO" id="GO:0005739">
    <property type="term" value="C:mitochondrion"/>
    <property type="evidence" value="ECO:0007669"/>
    <property type="project" value="TreeGrafter"/>
</dbReference>
<dbReference type="Proteomes" id="UP000276215">
    <property type="component" value="Unassembled WGS sequence"/>
</dbReference>
<evidence type="ECO:0000256" key="3">
    <source>
        <dbReference type="SAM" id="MobiDB-lite"/>
    </source>
</evidence>
<dbReference type="Gene3D" id="3.40.250.10">
    <property type="entry name" value="Rhodanese-like domain"/>
    <property type="match status" value="2"/>
</dbReference>
<name>A0A3N4JKW8_9PEZI</name>
<dbReference type="InterPro" id="IPR036873">
    <property type="entry name" value="Rhodanese-like_dom_sf"/>
</dbReference>
<dbReference type="Pfam" id="PF00581">
    <property type="entry name" value="Rhodanese"/>
    <property type="match status" value="1"/>
</dbReference>
<sequence>MSMALTKISFGLIRTLKSKSTLFNSKFSMATASRAFSSYIIEPTELAKALEANPPLPGLGTPRVIPISAEWYLPNDARKGPEEFAKLRIPTARFFDLDAVKDHDSPFPHMVPTGKTFAEAMSEMGVGREDTVVLYDSPQIGIFSAPRAAWTFRVFGHPRVHLLNNFKIWVEQGFPVEEGPAGQVVGTEYPVTEPDLSLISSFEEILDIAKEGGREGVQILDARPQGRFSGSDPEPRPGLSSGHVPGSISVPFSELVDPVTKKLRSGEELREILLRKGVDPSAKVEKKLMCGTGVTAVVIESALQLAGFEGKKKIYDGSWTEWAQRIDEKSGLISKK</sequence>
<dbReference type="FunFam" id="3.40.250.10:FF:000001">
    <property type="entry name" value="Sulfurtransferase"/>
    <property type="match status" value="1"/>
</dbReference>
<proteinExistence type="predicted"/>
<dbReference type="SUPFAM" id="SSF52821">
    <property type="entry name" value="Rhodanese/Cell cycle control phosphatase"/>
    <property type="match status" value="2"/>
</dbReference>
<dbReference type="FunFam" id="3.40.250.10:FF:000033">
    <property type="entry name" value="Thiosulfate sulfurtransferase TUM1"/>
    <property type="match status" value="1"/>
</dbReference>
<dbReference type="EMBL" id="ML120405">
    <property type="protein sequence ID" value="RPA97381.1"/>
    <property type="molecule type" value="Genomic_DNA"/>
</dbReference>
<accession>A0A3N4JKW8</accession>
<feature type="region of interest" description="Disordered" evidence="3">
    <location>
        <begin position="224"/>
        <end position="246"/>
    </location>
</feature>
<protein>
    <submittedName>
        <fullName evidence="5">Rhodanese-like protein</fullName>
    </submittedName>
</protein>
<feature type="domain" description="Rhodanese" evidence="4">
    <location>
        <begin position="76"/>
        <end position="178"/>
    </location>
</feature>
<keyword evidence="2" id="KW-0677">Repeat</keyword>
<dbReference type="PANTHER" id="PTHR11364:SF27">
    <property type="entry name" value="SULFURTRANSFERASE"/>
    <property type="match status" value="1"/>
</dbReference>
<dbReference type="STRING" id="1336337.A0A3N4JKW8"/>
<gene>
    <name evidence="5" type="ORF">L873DRAFT_1836430</name>
</gene>
<dbReference type="OrthoDB" id="270167at2759"/>
<dbReference type="SMART" id="SM00450">
    <property type="entry name" value="RHOD"/>
    <property type="match status" value="2"/>
</dbReference>
<evidence type="ECO:0000256" key="1">
    <source>
        <dbReference type="ARBA" id="ARBA00022679"/>
    </source>
</evidence>
<evidence type="ECO:0000313" key="6">
    <source>
        <dbReference type="Proteomes" id="UP000276215"/>
    </source>
</evidence>
<dbReference type="AlphaFoldDB" id="A0A3N4JKW8"/>
<feature type="domain" description="Rhodanese" evidence="4">
    <location>
        <begin position="213"/>
        <end position="331"/>
    </location>
</feature>
<organism evidence="5 6">
    <name type="scientific">Choiromyces venosus 120613-1</name>
    <dbReference type="NCBI Taxonomy" id="1336337"/>
    <lineage>
        <taxon>Eukaryota</taxon>
        <taxon>Fungi</taxon>
        <taxon>Dikarya</taxon>
        <taxon>Ascomycota</taxon>
        <taxon>Pezizomycotina</taxon>
        <taxon>Pezizomycetes</taxon>
        <taxon>Pezizales</taxon>
        <taxon>Tuberaceae</taxon>
        <taxon>Choiromyces</taxon>
    </lineage>
</organism>
<evidence type="ECO:0000259" key="4">
    <source>
        <dbReference type="PROSITE" id="PS50206"/>
    </source>
</evidence>
<dbReference type="InterPro" id="IPR001763">
    <property type="entry name" value="Rhodanese-like_dom"/>
</dbReference>
<keyword evidence="6" id="KW-1185">Reference proteome</keyword>
<dbReference type="CDD" id="cd01449">
    <property type="entry name" value="TST_Repeat_2"/>
    <property type="match status" value="1"/>
</dbReference>
<dbReference type="CDD" id="cd01448">
    <property type="entry name" value="TST_Repeat_1"/>
    <property type="match status" value="1"/>
</dbReference>
<dbReference type="PROSITE" id="PS50206">
    <property type="entry name" value="RHODANESE_3"/>
    <property type="match status" value="2"/>
</dbReference>
<dbReference type="InterPro" id="IPR045078">
    <property type="entry name" value="TST/MPST-like"/>
</dbReference>
<reference evidence="5 6" key="1">
    <citation type="journal article" date="2018" name="Nat. Ecol. Evol.">
        <title>Pezizomycetes genomes reveal the molecular basis of ectomycorrhizal truffle lifestyle.</title>
        <authorList>
            <person name="Murat C."/>
            <person name="Payen T."/>
            <person name="Noel B."/>
            <person name="Kuo A."/>
            <person name="Morin E."/>
            <person name="Chen J."/>
            <person name="Kohler A."/>
            <person name="Krizsan K."/>
            <person name="Balestrini R."/>
            <person name="Da Silva C."/>
            <person name="Montanini B."/>
            <person name="Hainaut M."/>
            <person name="Levati E."/>
            <person name="Barry K.W."/>
            <person name="Belfiori B."/>
            <person name="Cichocki N."/>
            <person name="Clum A."/>
            <person name="Dockter R.B."/>
            <person name="Fauchery L."/>
            <person name="Guy J."/>
            <person name="Iotti M."/>
            <person name="Le Tacon F."/>
            <person name="Lindquist E.A."/>
            <person name="Lipzen A."/>
            <person name="Malagnac F."/>
            <person name="Mello A."/>
            <person name="Molinier V."/>
            <person name="Miyauchi S."/>
            <person name="Poulain J."/>
            <person name="Riccioni C."/>
            <person name="Rubini A."/>
            <person name="Sitrit Y."/>
            <person name="Splivallo R."/>
            <person name="Traeger S."/>
            <person name="Wang M."/>
            <person name="Zifcakova L."/>
            <person name="Wipf D."/>
            <person name="Zambonelli A."/>
            <person name="Paolocci F."/>
            <person name="Nowrousian M."/>
            <person name="Ottonello S."/>
            <person name="Baldrian P."/>
            <person name="Spatafora J.W."/>
            <person name="Henrissat B."/>
            <person name="Nagy L.G."/>
            <person name="Aury J.M."/>
            <person name="Wincker P."/>
            <person name="Grigoriev I.V."/>
            <person name="Bonfante P."/>
            <person name="Martin F.M."/>
        </authorList>
    </citation>
    <scope>NUCLEOTIDE SEQUENCE [LARGE SCALE GENOMIC DNA]</scope>
    <source>
        <strain evidence="5 6">120613-1</strain>
    </source>
</reference>
<evidence type="ECO:0000256" key="2">
    <source>
        <dbReference type="ARBA" id="ARBA00022737"/>
    </source>
</evidence>
<dbReference type="PANTHER" id="PTHR11364">
    <property type="entry name" value="THIOSULFATE SULFERTANSFERASE"/>
    <property type="match status" value="1"/>
</dbReference>
<keyword evidence="1" id="KW-0808">Transferase</keyword>
<dbReference type="GO" id="GO:0004792">
    <property type="term" value="F:thiosulfate-cyanide sulfurtransferase activity"/>
    <property type="evidence" value="ECO:0007669"/>
    <property type="project" value="TreeGrafter"/>
</dbReference>
<evidence type="ECO:0000313" key="5">
    <source>
        <dbReference type="EMBL" id="RPA97381.1"/>
    </source>
</evidence>